<evidence type="ECO:0000313" key="1">
    <source>
        <dbReference type="Proteomes" id="UP000887579"/>
    </source>
</evidence>
<organism evidence="1 2">
    <name type="scientific">Panagrolaimus sp. ES5</name>
    <dbReference type="NCBI Taxonomy" id="591445"/>
    <lineage>
        <taxon>Eukaryota</taxon>
        <taxon>Metazoa</taxon>
        <taxon>Ecdysozoa</taxon>
        <taxon>Nematoda</taxon>
        <taxon>Chromadorea</taxon>
        <taxon>Rhabditida</taxon>
        <taxon>Tylenchina</taxon>
        <taxon>Panagrolaimomorpha</taxon>
        <taxon>Panagrolaimoidea</taxon>
        <taxon>Panagrolaimidae</taxon>
        <taxon>Panagrolaimus</taxon>
    </lineage>
</organism>
<proteinExistence type="predicted"/>
<accession>A0AC34GMT8</accession>
<evidence type="ECO:0000313" key="2">
    <source>
        <dbReference type="WBParaSite" id="ES5_v2.g30912.t1"/>
    </source>
</evidence>
<sequence length="23" mass="2735">IFHIKKSLVFILTNTFSFVVDCY</sequence>
<reference evidence="2" key="1">
    <citation type="submission" date="2022-11" db="UniProtKB">
        <authorList>
            <consortium name="WormBaseParasite"/>
        </authorList>
    </citation>
    <scope>IDENTIFICATION</scope>
</reference>
<name>A0AC34GMT8_9BILA</name>
<dbReference type="WBParaSite" id="ES5_v2.g30912.t1">
    <property type="protein sequence ID" value="ES5_v2.g30912.t1"/>
    <property type="gene ID" value="ES5_v2.g30912"/>
</dbReference>
<dbReference type="Proteomes" id="UP000887579">
    <property type="component" value="Unplaced"/>
</dbReference>
<protein>
    <submittedName>
        <fullName evidence="2">Uncharacterized protein</fullName>
    </submittedName>
</protein>